<evidence type="ECO:0008006" key="4">
    <source>
        <dbReference type="Google" id="ProtNLM"/>
    </source>
</evidence>
<keyword evidence="1" id="KW-0812">Transmembrane</keyword>
<dbReference type="AlphaFoldDB" id="A0A1W0W9I9"/>
<evidence type="ECO:0000313" key="2">
    <source>
        <dbReference type="EMBL" id="OQV11865.1"/>
    </source>
</evidence>
<feature type="transmembrane region" description="Helical" evidence="1">
    <location>
        <begin position="36"/>
        <end position="60"/>
    </location>
</feature>
<keyword evidence="1" id="KW-1133">Transmembrane helix</keyword>
<evidence type="ECO:0000313" key="3">
    <source>
        <dbReference type="Proteomes" id="UP000192578"/>
    </source>
</evidence>
<gene>
    <name evidence="2" type="ORF">BV898_13833</name>
</gene>
<sequence length="78" mass="9033">MESLIGVIRFESPQQLENNLTSPIKESKEAERNRYIQIYVLFGLAGLGCFSNIVVGVLLYQKCRRKRRFTNLDYSLCT</sequence>
<comment type="caution">
    <text evidence="2">The sequence shown here is derived from an EMBL/GenBank/DDBJ whole genome shotgun (WGS) entry which is preliminary data.</text>
</comment>
<keyword evidence="1" id="KW-0472">Membrane</keyword>
<organism evidence="2 3">
    <name type="scientific">Hypsibius exemplaris</name>
    <name type="common">Freshwater tardigrade</name>
    <dbReference type="NCBI Taxonomy" id="2072580"/>
    <lineage>
        <taxon>Eukaryota</taxon>
        <taxon>Metazoa</taxon>
        <taxon>Ecdysozoa</taxon>
        <taxon>Tardigrada</taxon>
        <taxon>Eutardigrada</taxon>
        <taxon>Parachela</taxon>
        <taxon>Hypsibioidea</taxon>
        <taxon>Hypsibiidae</taxon>
        <taxon>Hypsibius</taxon>
    </lineage>
</organism>
<accession>A0A1W0W9I9</accession>
<proteinExistence type="predicted"/>
<dbReference type="Proteomes" id="UP000192578">
    <property type="component" value="Unassembled WGS sequence"/>
</dbReference>
<reference evidence="3" key="1">
    <citation type="submission" date="2017-01" db="EMBL/GenBank/DDBJ databases">
        <title>Comparative genomics of anhydrobiosis in the tardigrade Hypsibius dujardini.</title>
        <authorList>
            <person name="Yoshida Y."/>
            <person name="Koutsovoulos G."/>
            <person name="Laetsch D."/>
            <person name="Stevens L."/>
            <person name="Kumar S."/>
            <person name="Horikawa D."/>
            <person name="Ishino K."/>
            <person name="Komine S."/>
            <person name="Tomita M."/>
            <person name="Blaxter M."/>
            <person name="Arakawa K."/>
        </authorList>
    </citation>
    <scope>NUCLEOTIDE SEQUENCE [LARGE SCALE GENOMIC DNA]</scope>
    <source>
        <strain evidence="3">Z151</strain>
    </source>
</reference>
<evidence type="ECO:0000256" key="1">
    <source>
        <dbReference type="SAM" id="Phobius"/>
    </source>
</evidence>
<keyword evidence="3" id="KW-1185">Reference proteome</keyword>
<name>A0A1W0W9I9_HYPEX</name>
<dbReference type="EMBL" id="MTYJ01000159">
    <property type="protein sequence ID" value="OQV11865.1"/>
    <property type="molecule type" value="Genomic_DNA"/>
</dbReference>
<protein>
    <recommendedName>
        <fullName evidence="4">G-protein coupled receptors family 1 profile domain-containing protein</fullName>
    </recommendedName>
</protein>